<dbReference type="AlphaFoldDB" id="A0AAD9X5S1"/>
<keyword evidence="4" id="KW-1185">Reference proteome</keyword>
<dbReference type="PANTHER" id="PTHR33223">
    <property type="entry name" value="CCHC-TYPE DOMAIN-CONTAINING PROTEIN"/>
    <property type="match status" value="1"/>
</dbReference>
<evidence type="ECO:0000313" key="4">
    <source>
        <dbReference type="Proteomes" id="UP001280121"/>
    </source>
</evidence>
<feature type="compositionally biased region" description="Basic and acidic residues" evidence="1">
    <location>
        <begin position="53"/>
        <end position="66"/>
    </location>
</feature>
<proteinExistence type="predicted"/>
<evidence type="ECO:0000259" key="2">
    <source>
        <dbReference type="Pfam" id="PF03732"/>
    </source>
</evidence>
<dbReference type="Proteomes" id="UP001280121">
    <property type="component" value="Unassembled WGS sequence"/>
</dbReference>
<organism evidence="3 4">
    <name type="scientific">Dipteronia dyeriana</name>
    <dbReference type="NCBI Taxonomy" id="168575"/>
    <lineage>
        <taxon>Eukaryota</taxon>
        <taxon>Viridiplantae</taxon>
        <taxon>Streptophyta</taxon>
        <taxon>Embryophyta</taxon>
        <taxon>Tracheophyta</taxon>
        <taxon>Spermatophyta</taxon>
        <taxon>Magnoliopsida</taxon>
        <taxon>eudicotyledons</taxon>
        <taxon>Gunneridae</taxon>
        <taxon>Pentapetalae</taxon>
        <taxon>rosids</taxon>
        <taxon>malvids</taxon>
        <taxon>Sapindales</taxon>
        <taxon>Sapindaceae</taxon>
        <taxon>Hippocastanoideae</taxon>
        <taxon>Acereae</taxon>
        <taxon>Dipteronia</taxon>
    </lineage>
</organism>
<reference evidence="3" key="1">
    <citation type="journal article" date="2023" name="Plant J.">
        <title>Genome sequences and population genomics provide insights into the demographic history, inbreeding, and mutation load of two 'living fossil' tree species of Dipteronia.</title>
        <authorList>
            <person name="Feng Y."/>
            <person name="Comes H.P."/>
            <person name="Chen J."/>
            <person name="Zhu S."/>
            <person name="Lu R."/>
            <person name="Zhang X."/>
            <person name="Li P."/>
            <person name="Qiu J."/>
            <person name="Olsen K.M."/>
            <person name="Qiu Y."/>
        </authorList>
    </citation>
    <scope>NUCLEOTIDE SEQUENCE</scope>
    <source>
        <strain evidence="3">KIB01</strain>
    </source>
</reference>
<dbReference type="EMBL" id="JANJYI010000004">
    <property type="protein sequence ID" value="KAK2653313.1"/>
    <property type="molecule type" value="Genomic_DNA"/>
</dbReference>
<dbReference type="PANTHER" id="PTHR33223:SF10">
    <property type="entry name" value="AMINOTRANSFERASE-LIKE PLANT MOBILE DOMAIN-CONTAINING PROTEIN"/>
    <property type="match status" value="1"/>
</dbReference>
<evidence type="ECO:0000256" key="1">
    <source>
        <dbReference type="SAM" id="MobiDB-lite"/>
    </source>
</evidence>
<name>A0AAD9X5S1_9ROSI</name>
<dbReference type="InterPro" id="IPR005162">
    <property type="entry name" value="Retrotrans_gag_dom"/>
</dbReference>
<accession>A0AAD9X5S1</accession>
<comment type="caution">
    <text evidence="3">The sequence shown here is derived from an EMBL/GenBank/DDBJ whole genome shotgun (WGS) entry which is preliminary data.</text>
</comment>
<gene>
    <name evidence="3" type="ORF">Ddye_013169</name>
</gene>
<protein>
    <recommendedName>
        <fullName evidence="2">Retrotransposon gag domain-containing protein</fullName>
    </recommendedName>
</protein>
<feature type="region of interest" description="Disordered" evidence="1">
    <location>
        <begin position="229"/>
        <end position="292"/>
    </location>
</feature>
<sequence>MSAFDYSLKVSLSNKWVSAIRESQAEALPRYQPRQVKSAAYVLLYERGELLHPTTSRREARGREDESQQSPRADPSEEETGWRWPVRQKDPMVLRTEDPLSHLENFIQQMEVQKTTRAAMCRMFPTTLTDYAKTWFRKLPAGNMDSFTKLSTDFCSQFQGVKPRLKDPIHLQYVIQKRGETLRAYVERFHKRPPEIYQEAYDPALEQIKVDEQLKVKMEHDDIRAVKWQKKEAPRPEQAQKSQNKPPNKPTYGFPFPQPGPERYPDKRAPPQALPPPRIVALIARDERGPKR</sequence>
<evidence type="ECO:0000313" key="3">
    <source>
        <dbReference type="EMBL" id="KAK2653313.1"/>
    </source>
</evidence>
<feature type="region of interest" description="Disordered" evidence="1">
    <location>
        <begin position="53"/>
        <end position="85"/>
    </location>
</feature>
<dbReference type="Pfam" id="PF03732">
    <property type="entry name" value="Retrotrans_gag"/>
    <property type="match status" value="1"/>
</dbReference>
<feature type="domain" description="Retrotransposon gag" evidence="2">
    <location>
        <begin position="122"/>
        <end position="190"/>
    </location>
</feature>